<proteinExistence type="predicted"/>
<reference evidence="1 2" key="1">
    <citation type="submission" date="2018-10" db="EMBL/GenBank/DDBJ databases">
        <authorList>
            <person name="Chen W.-M."/>
        </authorList>
    </citation>
    <scope>NUCLEOTIDE SEQUENCE [LARGE SCALE GENOMIC DNA]</scope>
    <source>
        <strain evidence="1 2">H-5</strain>
    </source>
</reference>
<name>A0A3N0UXT7_9PROT</name>
<accession>A0A3N0UXT7</accession>
<gene>
    <name evidence="1" type="ORF">ED236_11005</name>
</gene>
<evidence type="ECO:0008006" key="3">
    <source>
        <dbReference type="Google" id="ProtNLM"/>
    </source>
</evidence>
<comment type="caution">
    <text evidence="1">The sequence shown here is derived from an EMBL/GenBank/DDBJ whole genome shotgun (WGS) entry which is preliminary data.</text>
</comment>
<organism evidence="1 2">
    <name type="scientific">Pseudomethylobacillus aquaticus</name>
    <dbReference type="NCBI Taxonomy" id="2676064"/>
    <lineage>
        <taxon>Bacteria</taxon>
        <taxon>Pseudomonadati</taxon>
        <taxon>Pseudomonadota</taxon>
        <taxon>Betaproteobacteria</taxon>
        <taxon>Nitrosomonadales</taxon>
        <taxon>Methylophilaceae</taxon>
        <taxon>Pseudomethylobacillus</taxon>
    </lineage>
</organism>
<keyword evidence="2" id="KW-1185">Reference proteome</keyword>
<evidence type="ECO:0000313" key="1">
    <source>
        <dbReference type="EMBL" id="ROH85366.1"/>
    </source>
</evidence>
<protein>
    <recommendedName>
        <fullName evidence="3">Bulb-type lectin domain-containing protein</fullName>
    </recommendedName>
</protein>
<dbReference type="EMBL" id="RJVP01000006">
    <property type="protein sequence ID" value="ROH85366.1"/>
    <property type="molecule type" value="Genomic_DNA"/>
</dbReference>
<dbReference type="Proteomes" id="UP000275137">
    <property type="component" value="Unassembled WGS sequence"/>
</dbReference>
<sequence>MHRGDRLKNANGRFELLFDEFGDVIVYDVLNMKPIFSTGTFGTKASKLIFKSSIILLQTSSDKTVWRGFHQLFDGIHYYDDGIDGDEIYFDDIGTLKIVSKFRDKPIWSSAKPKEFHTLYENDEMGVYSKLNSPSGKISLTVSQVGISIHNDSIPAEIRTRKVDTSSNNTLLLKFVDGKLKVGLVENKQFRTLHQSNNTVPGAYVEVSEYGFVLIFDQNRNVVWSSDKNFIQHPDHVANKADDDLFPSEFFKLGGRDRILSSNGYYELVNFETIFSKGEFQRRDGYILRRAEDGTVLYRFPKPIHPVSLADTLVVQNVVVKAALEEENESTDFPGPKENWSNQFLILQDSGMLIVNRAAPYARDFVLVKPRHSISDGEKLAIGEALYSPNGEYCFEYKNYEWILYRTKDGLVLFSTNIRGNRNLDNDKMLVQDFCAFVAEGIFSIGIQGGLSIFSSGKIYRSSSKPGGDPDEVQPDRLEVINDGTLALVYDQKVVWKTPCSRRGKYDFALELKGAYLISPNKQFLLRSEAYALSLVDTISKRVLYNTGLSLPGNHSPYLMSTSSGYSLIRDKDIFWSTTGTMEKKPTMSDADKWSEDSIAVTDAGYIEIYEAGRRIWQSVSNTLYAGQTLSNSNYLLSSNHMFSFYVCKDDHKAKIGNHAGYSNREVQLAQNNQSSLTGTKFSFSNGNLQFIGNDERSVWVSGTCDGQSLHLSDDGQLSILNEDGHVVWTTQRIVCLAWGSLVWDPGSLPTTGRWYSDGPMVPVEFARQSMDGRVTLVLKHDARPVPALWGLMTSRDLSQAIRDIALREKIPTHKISETVGVWIKGQPSPSAIPHLAIWANSKGIDSVIWTNLPGKFVLKNELESGASKKKGNSTTIDRPTKEQVVDYLMALKESKLSADKKKRHLAERYIRRTPRQVRTEYRDFIEAQLDWGYDPNFD</sequence>
<dbReference type="InterPro" id="IPR036426">
    <property type="entry name" value="Bulb-type_lectin_dom_sf"/>
</dbReference>
<dbReference type="AlphaFoldDB" id="A0A3N0UXT7"/>
<dbReference type="Gene3D" id="2.90.10.30">
    <property type="match status" value="2"/>
</dbReference>
<evidence type="ECO:0000313" key="2">
    <source>
        <dbReference type="Proteomes" id="UP000275137"/>
    </source>
</evidence>
<dbReference type="SUPFAM" id="SSF51110">
    <property type="entry name" value="alpha-D-mannose-specific plant lectins"/>
    <property type="match status" value="1"/>
</dbReference>